<dbReference type="PANTHER" id="PTHR24421:SF63">
    <property type="entry name" value="SENSOR HISTIDINE KINASE DESK"/>
    <property type="match status" value="1"/>
</dbReference>
<sequence>MNAFANPSSAVRWAPRLMLAIHLPMLAQAPILVVTDGIREHSSPAKTTAVVLALFTTVLHLRHIRAAARCERPALMPLTAAVQLAAAYAGFWWFGPDWGSAQGPAMVSAMLLLPGVWRWTLGFGAPLAAGLVLYAYFGSREFGARVMALELVYYLVIMTVFVCALYGAVRLVPLVKELYRTRAALARAAAARERLRLSRDLHDLLGHSLSAIALKGDLALRLLPADPGAAAREAAGIGEVARTALLDLDEVTRDEHPTVLSNEVAAAAELLAAAGVETLSDVPDLDPPLAADAEVVLAWAVREGAVNLVRHARATTCSIELRREAGRAVLEIVNDGAASPAAVGGTGLAGLAARAAAVGGRTVVDTGHGLFRLRVEVPAERG</sequence>
<dbReference type="RefSeq" id="WP_125246185.1">
    <property type="nucleotide sequence ID" value="NZ_RSEB01000001.1"/>
</dbReference>
<keyword evidence="3" id="KW-0902">Two-component regulatory system</keyword>
<dbReference type="Proteomes" id="UP000277256">
    <property type="component" value="Unassembled WGS sequence"/>
</dbReference>
<dbReference type="OrthoDB" id="5241784at2"/>
<keyword evidence="4" id="KW-0472">Membrane</keyword>
<keyword evidence="2" id="KW-0418">Kinase</keyword>
<proteinExistence type="predicted"/>
<feature type="transmembrane region" description="Helical" evidence="4">
    <location>
        <begin position="151"/>
        <end position="169"/>
    </location>
</feature>
<evidence type="ECO:0000313" key="6">
    <source>
        <dbReference type="EMBL" id="RRS01708.1"/>
    </source>
</evidence>
<keyword evidence="1" id="KW-0808">Transferase</keyword>
<accession>A0A426V4G4</accession>
<keyword evidence="4" id="KW-0812">Transmembrane</keyword>
<dbReference type="InterPro" id="IPR011712">
    <property type="entry name" value="Sig_transdc_His_kin_sub3_dim/P"/>
</dbReference>
<organism evidence="6 7">
    <name type="scientific">Glycomyces terrestris</name>
    <dbReference type="NCBI Taxonomy" id="2493553"/>
    <lineage>
        <taxon>Bacteria</taxon>
        <taxon>Bacillati</taxon>
        <taxon>Actinomycetota</taxon>
        <taxon>Actinomycetes</taxon>
        <taxon>Glycomycetales</taxon>
        <taxon>Glycomycetaceae</taxon>
        <taxon>Glycomyces</taxon>
    </lineage>
</organism>
<dbReference type="SUPFAM" id="SSF55874">
    <property type="entry name" value="ATPase domain of HSP90 chaperone/DNA topoisomerase II/histidine kinase"/>
    <property type="match status" value="1"/>
</dbReference>
<name>A0A426V4G4_9ACTN</name>
<evidence type="ECO:0000256" key="1">
    <source>
        <dbReference type="ARBA" id="ARBA00022679"/>
    </source>
</evidence>
<dbReference type="PANTHER" id="PTHR24421">
    <property type="entry name" value="NITRATE/NITRITE SENSOR PROTEIN NARX-RELATED"/>
    <property type="match status" value="1"/>
</dbReference>
<gene>
    <name evidence="6" type="ORF">EIW28_02815</name>
</gene>
<dbReference type="GO" id="GO:0016020">
    <property type="term" value="C:membrane"/>
    <property type="evidence" value="ECO:0007669"/>
    <property type="project" value="InterPro"/>
</dbReference>
<dbReference type="AlphaFoldDB" id="A0A426V4G4"/>
<feature type="transmembrane region" description="Helical" evidence="4">
    <location>
        <begin position="45"/>
        <end position="62"/>
    </location>
</feature>
<evidence type="ECO:0000256" key="4">
    <source>
        <dbReference type="SAM" id="Phobius"/>
    </source>
</evidence>
<keyword evidence="7" id="KW-1185">Reference proteome</keyword>
<evidence type="ECO:0000313" key="7">
    <source>
        <dbReference type="Proteomes" id="UP000277256"/>
    </source>
</evidence>
<feature type="transmembrane region" description="Helical" evidence="4">
    <location>
        <begin position="74"/>
        <end position="95"/>
    </location>
</feature>
<evidence type="ECO:0000259" key="5">
    <source>
        <dbReference type="Pfam" id="PF07730"/>
    </source>
</evidence>
<evidence type="ECO:0000256" key="2">
    <source>
        <dbReference type="ARBA" id="ARBA00022777"/>
    </source>
</evidence>
<dbReference type="Gene3D" id="1.20.5.1930">
    <property type="match status" value="1"/>
</dbReference>
<protein>
    <recommendedName>
        <fullName evidence="5">Signal transduction histidine kinase subgroup 3 dimerisation and phosphoacceptor domain-containing protein</fullName>
    </recommendedName>
</protein>
<feature type="domain" description="Signal transduction histidine kinase subgroup 3 dimerisation and phosphoacceptor" evidence="5">
    <location>
        <begin position="193"/>
        <end position="258"/>
    </location>
</feature>
<dbReference type="EMBL" id="RSEB01000001">
    <property type="protein sequence ID" value="RRS01708.1"/>
    <property type="molecule type" value="Genomic_DNA"/>
</dbReference>
<dbReference type="Gene3D" id="3.30.565.10">
    <property type="entry name" value="Histidine kinase-like ATPase, C-terminal domain"/>
    <property type="match status" value="1"/>
</dbReference>
<dbReference type="InterPro" id="IPR036890">
    <property type="entry name" value="HATPase_C_sf"/>
</dbReference>
<evidence type="ECO:0000256" key="3">
    <source>
        <dbReference type="ARBA" id="ARBA00023012"/>
    </source>
</evidence>
<keyword evidence="4" id="KW-1133">Transmembrane helix</keyword>
<dbReference type="GO" id="GO:0000155">
    <property type="term" value="F:phosphorelay sensor kinase activity"/>
    <property type="evidence" value="ECO:0007669"/>
    <property type="project" value="InterPro"/>
</dbReference>
<dbReference type="InterPro" id="IPR050482">
    <property type="entry name" value="Sensor_HK_TwoCompSys"/>
</dbReference>
<feature type="transmembrane region" description="Helical" evidence="4">
    <location>
        <begin position="115"/>
        <end position="139"/>
    </location>
</feature>
<dbReference type="Pfam" id="PF07730">
    <property type="entry name" value="HisKA_3"/>
    <property type="match status" value="1"/>
</dbReference>
<comment type="caution">
    <text evidence="6">The sequence shown here is derived from an EMBL/GenBank/DDBJ whole genome shotgun (WGS) entry which is preliminary data.</text>
</comment>
<reference evidence="6 7" key="1">
    <citation type="submission" date="2018-12" db="EMBL/GenBank/DDBJ databases">
        <title>Glycomyces sp. YIM 121974 draft genome.</title>
        <authorList>
            <person name="Li Q."/>
        </authorList>
    </citation>
    <scope>NUCLEOTIDE SEQUENCE [LARGE SCALE GENOMIC DNA]</scope>
    <source>
        <strain evidence="6 7">YIM 121974</strain>
    </source>
</reference>
<dbReference type="GO" id="GO:0046983">
    <property type="term" value="F:protein dimerization activity"/>
    <property type="evidence" value="ECO:0007669"/>
    <property type="project" value="InterPro"/>
</dbReference>